<name>A0A8H6HLC4_9AGAR</name>
<organism evidence="2 3">
    <name type="scientific">Ephemerocybe angulata</name>
    <dbReference type="NCBI Taxonomy" id="980116"/>
    <lineage>
        <taxon>Eukaryota</taxon>
        <taxon>Fungi</taxon>
        <taxon>Dikarya</taxon>
        <taxon>Basidiomycota</taxon>
        <taxon>Agaricomycotina</taxon>
        <taxon>Agaricomycetes</taxon>
        <taxon>Agaricomycetidae</taxon>
        <taxon>Agaricales</taxon>
        <taxon>Agaricineae</taxon>
        <taxon>Psathyrellaceae</taxon>
        <taxon>Ephemerocybe</taxon>
    </lineage>
</organism>
<gene>
    <name evidence="2" type="ORF">DFP72DRAFT_1073684</name>
</gene>
<evidence type="ECO:0000313" key="3">
    <source>
        <dbReference type="Proteomes" id="UP000521943"/>
    </source>
</evidence>
<dbReference type="AlphaFoldDB" id="A0A8H6HLC4"/>
<dbReference type="OrthoDB" id="3253416at2759"/>
<accession>A0A8H6HLC4</accession>
<evidence type="ECO:0000313" key="2">
    <source>
        <dbReference type="EMBL" id="KAF6749128.1"/>
    </source>
</evidence>
<sequence>MAPGSAPPDAEASTWRERNPDRPVNPSSGTGSSGTSTSRIQSAAQRASAKIRAGVTKIKKDALNKDLRDLKLDIEDRVKEVAKRHSAKVLLIKKLLNLRFAYTKTRKVNLANAKLHRKAAEMNEGLSRGQRHKRADIQSALKEDPKYQDTSPEFEAELLRDLEEFRELNQTAPRVSNAACALDASLQVEKIQQELEHLHERTGTASLLLLARNSRMDTVVPSLVDTAGAKDFIPEMMGVGPGELLHEFDDWSVRKTMTAKKKSKAGTLQAEIKFD</sequence>
<evidence type="ECO:0000256" key="1">
    <source>
        <dbReference type="SAM" id="MobiDB-lite"/>
    </source>
</evidence>
<dbReference type="EMBL" id="JACGCI010000066">
    <property type="protein sequence ID" value="KAF6749128.1"/>
    <property type="molecule type" value="Genomic_DNA"/>
</dbReference>
<feature type="region of interest" description="Disordered" evidence="1">
    <location>
        <begin position="1"/>
        <end position="53"/>
    </location>
</feature>
<keyword evidence="3" id="KW-1185">Reference proteome</keyword>
<protein>
    <submittedName>
        <fullName evidence="2">Uncharacterized protein</fullName>
    </submittedName>
</protein>
<feature type="compositionally biased region" description="Low complexity" evidence="1">
    <location>
        <begin position="27"/>
        <end position="53"/>
    </location>
</feature>
<proteinExistence type="predicted"/>
<reference evidence="2 3" key="1">
    <citation type="submission" date="2020-07" db="EMBL/GenBank/DDBJ databases">
        <title>Comparative genomics of pyrophilous fungi reveals a link between fire events and developmental genes.</title>
        <authorList>
            <consortium name="DOE Joint Genome Institute"/>
            <person name="Steindorff A.S."/>
            <person name="Carver A."/>
            <person name="Calhoun S."/>
            <person name="Stillman K."/>
            <person name="Liu H."/>
            <person name="Lipzen A."/>
            <person name="Pangilinan J."/>
            <person name="Labutti K."/>
            <person name="Bruns T.D."/>
            <person name="Grigoriev I.V."/>
        </authorList>
    </citation>
    <scope>NUCLEOTIDE SEQUENCE [LARGE SCALE GENOMIC DNA]</scope>
    <source>
        <strain evidence="2 3">CBS 144469</strain>
    </source>
</reference>
<comment type="caution">
    <text evidence="2">The sequence shown here is derived from an EMBL/GenBank/DDBJ whole genome shotgun (WGS) entry which is preliminary data.</text>
</comment>
<dbReference type="Proteomes" id="UP000521943">
    <property type="component" value="Unassembled WGS sequence"/>
</dbReference>